<gene>
    <name evidence="6" type="ORF">IV55_GL000081</name>
    <name evidence="5" type="ORF">LSI01_18300</name>
</gene>
<dbReference type="PROSITE" id="PS50995">
    <property type="entry name" value="HTH_MARR_2"/>
    <property type="match status" value="1"/>
</dbReference>
<protein>
    <recommendedName>
        <fullName evidence="4">HTH marR-type domain-containing protein</fullName>
    </recommendedName>
</protein>
<evidence type="ECO:0000313" key="5">
    <source>
        <dbReference type="EMBL" id="GEK29519.1"/>
    </source>
</evidence>
<feature type="domain" description="HTH marR-type" evidence="4">
    <location>
        <begin position="23"/>
        <end position="173"/>
    </location>
</feature>
<keyword evidence="2" id="KW-0238">DNA-binding</keyword>
<dbReference type="RefSeq" id="WP_057808424.1">
    <property type="nucleotide sequence ID" value="NZ_BJUD01000064.1"/>
</dbReference>
<sequence>MKDYRKHELGDLYAQLIHFETMYHPFEQRFQQAVNMRQGFGPFGNIDHHDAHNLQHWSEHFDHHFHGPVRDVLETIKDNPNINARTISEKTDILPGTLSKYLKRMIGRHLVAEQTNPDNRREKFYSLTDGGNWLLSVAHGVQEDDQQSKNDIFEEFTEDEQDVIVRFLVAMRHRDDQTDDDQKKPS</sequence>
<organism evidence="6 7">
    <name type="scientific">Furfurilactobacillus siliginis</name>
    <dbReference type="NCBI Taxonomy" id="348151"/>
    <lineage>
        <taxon>Bacteria</taxon>
        <taxon>Bacillati</taxon>
        <taxon>Bacillota</taxon>
        <taxon>Bacilli</taxon>
        <taxon>Lactobacillales</taxon>
        <taxon>Lactobacillaceae</taxon>
        <taxon>Furfurilactobacillus</taxon>
    </lineage>
</organism>
<dbReference type="EMBL" id="JQCB01000001">
    <property type="protein sequence ID" value="KRN97162.1"/>
    <property type="molecule type" value="Genomic_DNA"/>
</dbReference>
<evidence type="ECO:0000313" key="7">
    <source>
        <dbReference type="Proteomes" id="UP000051139"/>
    </source>
</evidence>
<accession>A0A0R2LDP4</accession>
<dbReference type="GO" id="GO:0003677">
    <property type="term" value="F:DNA binding"/>
    <property type="evidence" value="ECO:0007669"/>
    <property type="project" value="UniProtKB-KW"/>
</dbReference>
<keyword evidence="7" id="KW-1185">Reference proteome</keyword>
<dbReference type="PATRIC" id="fig|348151.3.peg.84"/>
<dbReference type="PANTHER" id="PTHR35790">
    <property type="entry name" value="HTH-TYPE TRANSCRIPTIONAL REGULATOR PCHR"/>
    <property type="match status" value="1"/>
</dbReference>
<dbReference type="Proteomes" id="UP000051139">
    <property type="component" value="Unassembled WGS sequence"/>
</dbReference>
<dbReference type="InterPro" id="IPR000835">
    <property type="entry name" value="HTH_MarR-typ"/>
</dbReference>
<evidence type="ECO:0000259" key="4">
    <source>
        <dbReference type="PROSITE" id="PS50995"/>
    </source>
</evidence>
<proteinExistence type="predicted"/>
<keyword evidence="1" id="KW-0805">Transcription regulation</keyword>
<evidence type="ECO:0000256" key="3">
    <source>
        <dbReference type="ARBA" id="ARBA00023163"/>
    </source>
</evidence>
<dbReference type="InterPro" id="IPR052067">
    <property type="entry name" value="Metal_resp_HTH_trans_reg"/>
</dbReference>
<dbReference type="Pfam" id="PF01047">
    <property type="entry name" value="MarR"/>
    <property type="match status" value="1"/>
</dbReference>
<dbReference type="Gene3D" id="1.10.10.10">
    <property type="entry name" value="Winged helix-like DNA-binding domain superfamily/Winged helix DNA-binding domain"/>
    <property type="match status" value="1"/>
</dbReference>
<evidence type="ECO:0000256" key="2">
    <source>
        <dbReference type="ARBA" id="ARBA00023125"/>
    </source>
</evidence>
<evidence type="ECO:0000313" key="6">
    <source>
        <dbReference type="EMBL" id="KRN97162.1"/>
    </source>
</evidence>
<reference evidence="6 7" key="1">
    <citation type="journal article" date="2015" name="Genome Announc.">
        <title>Expanding the biotechnology potential of lactobacilli through comparative genomics of 213 strains and associated genera.</title>
        <authorList>
            <person name="Sun Z."/>
            <person name="Harris H.M."/>
            <person name="McCann A."/>
            <person name="Guo C."/>
            <person name="Argimon S."/>
            <person name="Zhang W."/>
            <person name="Yang X."/>
            <person name="Jeffery I.B."/>
            <person name="Cooney J.C."/>
            <person name="Kagawa T.F."/>
            <person name="Liu W."/>
            <person name="Song Y."/>
            <person name="Salvetti E."/>
            <person name="Wrobel A."/>
            <person name="Rasinkangas P."/>
            <person name="Parkhill J."/>
            <person name="Rea M.C."/>
            <person name="O'Sullivan O."/>
            <person name="Ritari J."/>
            <person name="Douillard F.P."/>
            <person name="Paul Ross R."/>
            <person name="Yang R."/>
            <person name="Briner A.E."/>
            <person name="Felis G.E."/>
            <person name="de Vos W.M."/>
            <person name="Barrangou R."/>
            <person name="Klaenhammer T.R."/>
            <person name="Caufield P.W."/>
            <person name="Cui Y."/>
            <person name="Zhang H."/>
            <person name="O'Toole P.W."/>
        </authorList>
    </citation>
    <scope>NUCLEOTIDE SEQUENCE [LARGE SCALE GENOMIC DNA]</scope>
    <source>
        <strain evidence="6 7">DSM 22696</strain>
    </source>
</reference>
<dbReference type="SUPFAM" id="SSF46785">
    <property type="entry name" value="Winged helix' DNA-binding domain"/>
    <property type="match status" value="1"/>
</dbReference>
<name>A0A0R2LDP4_9LACO</name>
<dbReference type="InterPro" id="IPR036388">
    <property type="entry name" value="WH-like_DNA-bd_sf"/>
</dbReference>
<dbReference type="EMBL" id="BJUD01000064">
    <property type="protein sequence ID" value="GEK29519.1"/>
    <property type="molecule type" value="Genomic_DNA"/>
</dbReference>
<dbReference type="AlphaFoldDB" id="A0A0R2LDP4"/>
<comment type="caution">
    <text evidence="6">The sequence shown here is derived from an EMBL/GenBank/DDBJ whole genome shotgun (WGS) entry which is preliminary data.</text>
</comment>
<keyword evidence="3" id="KW-0804">Transcription</keyword>
<reference evidence="5 8" key="2">
    <citation type="submission" date="2019-07" db="EMBL/GenBank/DDBJ databases">
        <title>Whole genome shotgun sequence of Lactobacillus siliginis NBRC 101315.</title>
        <authorList>
            <person name="Hosoyama A."/>
            <person name="Uohara A."/>
            <person name="Ohji S."/>
            <person name="Ichikawa N."/>
        </authorList>
    </citation>
    <scope>NUCLEOTIDE SEQUENCE [LARGE SCALE GENOMIC DNA]</scope>
    <source>
        <strain evidence="5 8">NBRC 101315</strain>
    </source>
</reference>
<dbReference type="PANTHER" id="PTHR35790:SF4">
    <property type="entry name" value="HTH-TYPE TRANSCRIPTIONAL REGULATOR PCHR"/>
    <property type="match status" value="1"/>
</dbReference>
<evidence type="ECO:0000313" key="8">
    <source>
        <dbReference type="Proteomes" id="UP000321429"/>
    </source>
</evidence>
<dbReference type="SMART" id="SM00347">
    <property type="entry name" value="HTH_MARR"/>
    <property type="match status" value="1"/>
</dbReference>
<evidence type="ECO:0000256" key="1">
    <source>
        <dbReference type="ARBA" id="ARBA00023015"/>
    </source>
</evidence>
<dbReference type="STRING" id="348151.IV55_GL000081"/>
<dbReference type="GO" id="GO:0003700">
    <property type="term" value="F:DNA-binding transcription factor activity"/>
    <property type="evidence" value="ECO:0007669"/>
    <property type="project" value="InterPro"/>
</dbReference>
<dbReference type="Proteomes" id="UP000321429">
    <property type="component" value="Unassembled WGS sequence"/>
</dbReference>
<dbReference type="OrthoDB" id="2319602at2"/>
<dbReference type="InterPro" id="IPR036390">
    <property type="entry name" value="WH_DNA-bd_sf"/>
</dbReference>